<gene>
    <name evidence="2" type="ORF">ACFP2T_43760</name>
</gene>
<dbReference type="EMBL" id="JBHSPR010000085">
    <property type="protein sequence ID" value="MFC6023056.1"/>
    <property type="molecule type" value="Genomic_DNA"/>
</dbReference>
<feature type="non-terminal residue" evidence="2">
    <location>
        <position position="1"/>
    </location>
</feature>
<sequence>TATAAGASDSVVVARVVVGALMVVLPARGGSRDGDGVCRVVVVIVVVIRSGITLARSSWQKLAERLMYKGDKSLTSSKFSRDLGFG</sequence>
<evidence type="ECO:0000256" key="1">
    <source>
        <dbReference type="SAM" id="Phobius"/>
    </source>
</evidence>
<evidence type="ECO:0000313" key="2">
    <source>
        <dbReference type="EMBL" id="MFC6023056.1"/>
    </source>
</evidence>
<name>A0ABW1KP19_9ACTN</name>
<comment type="caution">
    <text evidence="2">The sequence shown here is derived from an EMBL/GenBank/DDBJ whole genome shotgun (WGS) entry which is preliminary data.</text>
</comment>
<protein>
    <submittedName>
        <fullName evidence="2">Uncharacterized protein</fullName>
    </submittedName>
</protein>
<dbReference type="RefSeq" id="WP_377433014.1">
    <property type="nucleotide sequence ID" value="NZ_JBHSPR010000085.1"/>
</dbReference>
<feature type="transmembrane region" description="Helical" evidence="1">
    <location>
        <begin position="40"/>
        <end position="59"/>
    </location>
</feature>
<accession>A0ABW1KP19</accession>
<feature type="transmembrane region" description="Helical" evidence="1">
    <location>
        <begin position="12"/>
        <end position="28"/>
    </location>
</feature>
<reference evidence="3" key="1">
    <citation type="journal article" date="2019" name="Int. J. Syst. Evol. Microbiol.">
        <title>The Global Catalogue of Microorganisms (GCM) 10K type strain sequencing project: providing services to taxonomists for standard genome sequencing and annotation.</title>
        <authorList>
            <consortium name="The Broad Institute Genomics Platform"/>
            <consortium name="The Broad Institute Genome Sequencing Center for Infectious Disease"/>
            <person name="Wu L."/>
            <person name="Ma J."/>
        </authorList>
    </citation>
    <scope>NUCLEOTIDE SEQUENCE [LARGE SCALE GENOMIC DNA]</scope>
    <source>
        <strain evidence="3">ZS-35-S2</strain>
    </source>
</reference>
<keyword evidence="1" id="KW-1133">Transmembrane helix</keyword>
<dbReference type="Proteomes" id="UP001596203">
    <property type="component" value="Unassembled WGS sequence"/>
</dbReference>
<keyword evidence="1" id="KW-0472">Membrane</keyword>
<keyword evidence="1" id="KW-0812">Transmembrane</keyword>
<proteinExistence type="predicted"/>
<organism evidence="2 3">
    <name type="scientific">Plantactinospora solaniradicis</name>
    <dbReference type="NCBI Taxonomy" id="1723736"/>
    <lineage>
        <taxon>Bacteria</taxon>
        <taxon>Bacillati</taxon>
        <taxon>Actinomycetota</taxon>
        <taxon>Actinomycetes</taxon>
        <taxon>Micromonosporales</taxon>
        <taxon>Micromonosporaceae</taxon>
        <taxon>Plantactinospora</taxon>
    </lineage>
</organism>
<keyword evidence="3" id="KW-1185">Reference proteome</keyword>
<evidence type="ECO:0000313" key="3">
    <source>
        <dbReference type="Proteomes" id="UP001596203"/>
    </source>
</evidence>